<dbReference type="AlphaFoldDB" id="A0A813VRU8"/>
<reference evidence="4" key="1">
    <citation type="submission" date="2021-02" db="EMBL/GenBank/DDBJ databases">
        <authorList>
            <person name="Nowell W R."/>
        </authorList>
    </citation>
    <scope>NUCLEOTIDE SEQUENCE</scope>
</reference>
<gene>
    <name evidence="4" type="ORF">JXQ802_LOCUS6201</name>
</gene>
<dbReference type="InterPro" id="IPR000639">
    <property type="entry name" value="Epox_hydrolase-like"/>
</dbReference>
<dbReference type="GO" id="GO:0004301">
    <property type="term" value="F:epoxide hydrolase activity"/>
    <property type="evidence" value="ECO:0007669"/>
    <property type="project" value="UniProtKB-ARBA"/>
</dbReference>
<dbReference type="EMBL" id="CAJNOL010000097">
    <property type="protein sequence ID" value="CAF0841354.1"/>
    <property type="molecule type" value="Genomic_DNA"/>
</dbReference>
<dbReference type="SUPFAM" id="SSF53474">
    <property type="entry name" value="alpha/beta-Hydrolases"/>
    <property type="match status" value="1"/>
</dbReference>
<comment type="similarity">
    <text evidence="2">Belongs to the AB hydrolase superfamily. Epoxide hydrolase family.</text>
</comment>
<comment type="caution">
    <text evidence="4">The sequence shown here is derived from an EMBL/GenBank/DDBJ whole genome shotgun (WGS) entry which is preliminary data.</text>
</comment>
<dbReference type="Proteomes" id="UP000663870">
    <property type="component" value="Unassembled WGS sequence"/>
</dbReference>
<feature type="domain" description="AB hydrolase-1" evidence="3">
    <location>
        <begin position="29"/>
        <end position="304"/>
    </location>
</feature>
<protein>
    <recommendedName>
        <fullName evidence="3">AB hydrolase-1 domain-containing protein</fullName>
    </recommendedName>
</protein>
<evidence type="ECO:0000313" key="5">
    <source>
        <dbReference type="Proteomes" id="UP000663870"/>
    </source>
</evidence>
<proteinExistence type="inferred from homology"/>
<keyword evidence="5" id="KW-1185">Reference proteome</keyword>
<evidence type="ECO:0000313" key="4">
    <source>
        <dbReference type="EMBL" id="CAF0841354.1"/>
    </source>
</evidence>
<evidence type="ECO:0000256" key="1">
    <source>
        <dbReference type="ARBA" id="ARBA00022801"/>
    </source>
</evidence>
<dbReference type="InterPro" id="IPR000073">
    <property type="entry name" value="AB_hydrolase_1"/>
</dbReference>
<evidence type="ECO:0000256" key="2">
    <source>
        <dbReference type="ARBA" id="ARBA00038334"/>
    </source>
</evidence>
<dbReference type="InterPro" id="IPR029058">
    <property type="entry name" value="AB_hydrolase_fold"/>
</dbReference>
<name>A0A813VRU8_9BILA</name>
<accession>A0A813VRU8</accession>
<evidence type="ECO:0000259" key="3">
    <source>
        <dbReference type="Pfam" id="PF00561"/>
    </source>
</evidence>
<dbReference type="PRINTS" id="PR00111">
    <property type="entry name" value="ABHYDROLASE"/>
</dbReference>
<organism evidence="4 5">
    <name type="scientific">Rotaria sordida</name>
    <dbReference type="NCBI Taxonomy" id="392033"/>
    <lineage>
        <taxon>Eukaryota</taxon>
        <taxon>Metazoa</taxon>
        <taxon>Spiralia</taxon>
        <taxon>Gnathifera</taxon>
        <taxon>Rotifera</taxon>
        <taxon>Eurotatoria</taxon>
        <taxon>Bdelloidea</taxon>
        <taxon>Philodinida</taxon>
        <taxon>Philodinidae</taxon>
        <taxon>Rotaria</taxon>
    </lineage>
</organism>
<dbReference type="PANTHER" id="PTHR43329">
    <property type="entry name" value="EPOXIDE HYDROLASE"/>
    <property type="match status" value="1"/>
</dbReference>
<keyword evidence="1" id="KW-0378">Hydrolase</keyword>
<dbReference type="PRINTS" id="PR00412">
    <property type="entry name" value="EPOXHYDRLASE"/>
</dbReference>
<dbReference type="Gene3D" id="3.40.50.1820">
    <property type="entry name" value="alpha/beta hydrolase"/>
    <property type="match status" value="1"/>
</dbReference>
<sequence>MMFKTQNYEVTKGINYEYVYVQANNDLKPTFLFLHGFPSTFYSWRHQIKYFSEQGYGCLAPNLMGYGKTYSPLNKDEYKLKSMVTHLIALLNHLHLNKVIVVGHDWGTAPAIRFVLYNPERTLSLVLISVGYRPPAKMDLDQVLETSKKILGYENFGYWKFFESDDAATIIENNVDSFIDLLFSNNSGEKKINFAPVGKIQEWLMNGQRTIRASYMTEDDYANFRENLLEGMQPKLNWYKAAIENINWDDEKNLDPIIKCPVLFFTGTKDSVCVTALFAGQKQYIADLEVVELEAGHWLMEEKPNEINQGIEHWIKRIG</sequence>
<dbReference type="Pfam" id="PF00561">
    <property type="entry name" value="Abhydrolase_1"/>
    <property type="match status" value="1"/>
</dbReference>